<evidence type="ECO:0000256" key="2">
    <source>
        <dbReference type="ARBA" id="ARBA00022679"/>
    </source>
</evidence>
<dbReference type="GO" id="GO:0006400">
    <property type="term" value="P:tRNA modification"/>
    <property type="evidence" value="ECO:0007669"/>
    <property type="project" value="InterPro"/>
</dbReference>
<dbReference type="NCBIfam" id="TIGR00430">
    <property type="entry name" value="Q_tRNA_tgt"/>
    <property type="match status" value="1"/>
</dbReference>
<dbReference type="AlphaFoldDB" id="A0A8J8T2S6"/>
<feature type="binding site" evidence="6">
    <location>
        <position position="226"/>
    </location>
    <ligand>
        <name>substrate</name>
    </ligand>
</feature>
<feature type="binding site" evidence="6">
    <location>
        <position position="316"/>
    </location>
    <ligand>
        <name>Zn(2+)</name>
        <dbReference type="ChEBI" id="CHEBI:29105"/>
    </ligand>
</feature>
<feature type="region of interest" description="RNA binding; important for wobble base 34 recognition" evidence="6">
    <location>
        <begin position="281"/>
        <end position="285"/>
    </location>
</feature>
<dbReference type="SUPFAM" id="SSF51713">
    <property type="entry name" value="tRNA-guanine transglycosylase"/>
    <property type="match status" value="1"/>
</dbReference>
<dbReference type="NCBIfam" id="TIGR00449">
    <property type="entry name" value="tgt_general"/>
    <property type="match status" value="1"/>
</dbReference>
<dbReference type="EC" id="2.4.2.64" evidence="6"/>
<feature type="active site" description="Proton acceptor" evidence="6">
    <location>
        <position position="102"/>
    </location>
</feature>
<evidence type="ECO:0000256" key="5">
    <source>
        <dbReference type="ARBA" id="ARBA00022833"/>
    </source>
</evidence>
<dbReference type="Pfam" id="PF01702">
    <property type="entry name" value="TGT"/>
    <property type="match status" value="1"/>
</dbReference>
<reference evidence="8" key="1">
    <citation type="submission" date="2019-06" db="EMBL/GenBank/DDBJ databases">
        <authorList>
            <person name="Zheng W."/>
        </authorList>
    </citation>
    <scope>NUCLEOTIDE SEQUENCE</scope>
    <source>
        <strain evidence="8">QDHG01</strain>
    </source>
</reference>
<keyword evidence="3 6" id="KW-0819">tRNA processing</keyword>
<feature type="domain" description="tRNA-guanine(15) transglycosylase-like" evidence="7">
    <location>
        <begin position="24"/>
        <end position="377"/>
    </location>
</feature>
<proteinExistence type="inferred from homology"/>
<feature type="binding site" evidence="6">
    <location>
        <position position="344"/>
    </location>
    <ligand>
        <name>Zn(2+)</name>
        <dbReference type="ChEBI" id="CHEBI:29105"/>
    </ligand>
</feature>
<dbReference type="GO" id="GO:0005829">
    <property type="term" value="C:cytosol"/>
    <property type="evidence" value="ECO:0007669"/>
    <property type="project" value="TreeGrafter"/>
</dbReference>
<sequence length="399" mass="45367">MPGQQIQTQNKPLMFKILKRFNRCRAAEMTLPHGPVRTPVYMPVGTKGGMKGLTSENMSELIDCDIMLSNTYHLFLKPGEDIMASMGGLHKFEHWDRNILTDSGGFQIVSLGELNSLDESGVSFKSHIDGREFKLTPERSMEIQNKIGSDIMMALDDVVPPTTTGPRVEEAMERSVRWLDRCIAAHKNTDRQNLFGIIQGGVNDDLRKRCCELMSARNLNGYAIGGLAGGEDKDDFWRTVKVCTDFLPDDKPRYVMGIGYAEDLMVCSLLGADMFDCVFATRTARFGSVFTKYGMIKLKKEQYAEDFGPLSEGCQCYTCQNYTRAYLQHTFRHDQSCLHLLSLHNVHYLIHLLRGLRQAVLDDSAEKYAQEFFRNYYREDKGGIPQWIRNAMAECKIEL</sequence>
<comment type="caution">
    <text evidence="8">The sequence shown here is derived from an EMBL/GenBank/DDBJ whole genome shotgun (WGS) entry which is preliminary data.</text>
</comment>
<feature type="binding site" evidence="6">
    <location>
        <position position="314"/>
    </location>
    <ligand>
        <name>Zn(2+)</name>
        <dbReference type="ChEBI" id="CHEBI:29105"/>
    </ligand>
</feature>
<accession>A0A8J8T2S6</accession>
<keyword evidence="2 6" id="KW-0808">Transferase</keyword>
<evidence type="ECO:0000259" key="7">
    <source>
        <dbReference type="Pfam" id="PF01702"/>
    </source>
</evidence>
<dbReference type="Proteomes" id="UP000785679">
    <property type="component" value="Unassembled WGS sequence"/>
</dbReference>
<dbReference type="GO" id="GO:0046872">
    <property type="term" value="F:metal ion binding"/>
    <property type="evidence" value="ECO:0007669"/>
    <property type="project" value="UniProtKB-KW"/>
</dbReference>
<evidence type="ECO:0000256" key="4">
    <source>
        <dbReference type="ARBA" id="ARBA00022723"/>
    </source>
</evidence>
<feature type="binding site" evidence="6">
    <location>
        <position position="199"/>
    </location>
    <ligand>
        <name>substrate</name>
    </ligand>
</feature>
<protein>
    <recommendedName>
        <fullName evidence="6">Queuine tRNA-ribosyltransferase catalytic subunit 1</fullName>
        <ecNumber evidence="6">2.4.2.64</ecNumber>
    </recommendedName>
    <alternativeName>
        <fullName evidence="6">Guanine insertion enzyme</fullName>
    </alternativeName>
    <alternativeName>
        <fullName evidence="6">tRNA-guanine transglycosylase</fullName>
    </alternativeName>
</protein>
<evidence type="ECO:0000256" key="3">
    <source>
        <dbReference type="ARBA" id="ARBA00022694"/>
    </source>
</evidence>
<feature type="binding site" evidence="6">
    <location>
        <position position="156"/>
    </location>
    <ligand>
        <name>substrate</name>
    </ligand>
</feature>
<keyword evidence="6" id="KW-0963">Cytoplasm</keyword>
<keyword evidence="4 6" id="KW-0479">Metal-binding</keyword>
<dbReference type="EMBL" id="RRYP01009028">
    <property type="protein sequence ID" value="TNV79353.1"/>
    <property type="molecule type" value="Genomic_DNA"/>
</dbReference>
<dbReference type="Gene3D" id="3.20.20.105">
    <property type="entry name" value="Queuine tRNA-ribosyltransferase-like"/>
    <property type="match status" value="1"/>
</dbReference>
<evidence type="ECO:0000256" key="6">
    <source>
        <dbReference type="HAMAP-Rule" id="MF_03218"/>
    </source>
</evidence>
<comment type="subcellular location">
    <subcellularLocation>
        <location evidence="6">Cytoplasm</location>
    </subcellularLocation>
</comment>
<dbReference type="HAMAP" id="MF_00168">
    <property type="entry name" value="Q_tRNA_Tgt"/>
    <property type="match status" value="1"/>
</dbReference>
<feature type="binding site" evidence="6">
    <location>
        <begin position="102"/>
        <end position="106"/>
    </location>
    <ligand>
        <name>substrate</name>
    </ligand>
</feature>
<comment type="function">
    <text evidence="6">Catalytic subunit of the queuine tRNA-ribosyltransferase (TGT) that catalyzes the base-exchange of a guanine (G) residue with queuine (Q) at position 34 (anticodon wobble position) in tRNAs with GU(N) anticodons (tRNA-Asp, -Asn, -His and -Tyr), resulting in the hypermodified nucleoside queuosine (7-(((4,5-cis-dihydroxy-2-cyclopenten-1-yl)amino)methyl)-7-deazaguanosine). Catalysis occurs through a double-displacement mechanism. The nucleophile active site attacks the C1' of nucleotide 34 to detach the guanine base from the RNA, forming a covalent enzyme-RNA intermediate. The proton acceptor active site deprotonates the incoming queuine, allowing a nucleophilic attack on the C1' of the ribose to form the product.</text>
</comment>
<keyword evidence="9" id="KW-1185">Reference proteome</keyword>
<organism evidence="8 9">
    <name type="scientific">Halteria grandinella</name>
    <dbReference type="NCBI Taxonomy" id="5974"/>
    <lineage>
        <taxon>Eukaryota</taxon>
        <taxon>Sar</taxon>
        <taxon>Alveolata</taxon>
        <taxon>Ciliophora</taxon>
        <taxon>Intramacronucleata</taxon>
        <taxon>Spirotrichea</taxon>
        <taxon>Stichotrichia</taxon>
        <taxon>Sporadotrichida</taxon>
        <taxon>Halteriidae</taxon>
        <taxon>Halteria</taxon>
    </lineage>
</organism>
<comment type="subunit">
    <text evidence="6">Heterodimer of a catalytic subunit and an accessory subunit.</text>
</comment>
<comment type="similarity">
    <text evidence="6">Belongs to the queuine tRNA-ribosyltransferase family.</text>
</comment>
<feature type="binding site" evidence="6">
    <location>
        <position position="319"/>
    </location>
    <ligand>
        <name>Zn(2+)</name>
        <dbReference type="ChEBI" id="CHEBI:29105"/>
    </ligand>
</feature>
<keyword evidence="5 6" id="KW-0862">Zinc</keyword>
<feature type="active site" description="Nucleophile" evidence="6">
    <location>
        <position position="276"/>
    </location>
</feature>
<comment type="catalytic activity">
    <reaction evidence="6">
        <text>guanosine(34) in tRNA + queuine = queuosine(34) in tRNA + guanine</text>
        <dbReference type="Rhea" id="RHEA:16633"/>
        <dbReference type="Rhea" id="RHEA-COMP:10341"/>
        <dbReference type="Rhea" id="RHEA-COMP:18571"/>
        <dbReference type="ChEBI" id="CHEBI:16235"/>
        <dbReference type="ChEBI" id="CHEBI:17433"/>
        <dbReference type="ChEBI" id="CHEBI:74269"/>
        <dbReference type="ChEBI" id="CHEBI:194431"/>
        <dbReference type="EC" id="2.4.2.64"/>
    </reaction>
</comment>
<dbReference type="InterPro" id="IPR036511">
    <property type="entry name" value="TGT-like_sf"/>
</dbReference>
<dbReference type="OrthoDB" id="10249838at2759"/>
<dbReference type="PANTHER" id="PTHR43530:SF1">
    <property type="entry name" value="QUEUINE TRNA-RIBOSYLTRANSFERASE CATALYTIC SUBUNIT 1"/>
    <property type="match status" value="1"/>
</dbReference>
<name>A0A8J8T2S6_HALGN</name>
<gene>
    <name evidence="8" type="ORF">FGO68_gene10621</name>
</gene>
<evidence type="ECO:0000313" key="8">
    <source>
        <dbReference type="EMBL" id="TNV79353.1"/>
    </source>
</evidence>
<dbReference type="PANTHER" id="PTHR43530">
    <property type="entry name" value="QUEUINE TRNA-RIBOSYLTRANSFERASE CATALYTIC SUBUNIT 1"/>
    <property type="match status" value="1"/>
</dbReference>
<comment type="cofactor">
    <cofactor evidence="6">
        <name>Zn(2+)</name>
        <dbReference type="ChEBI" id="CHEBI:29105"/>
    </cofactor>
</comment>
<keyword evidence="1 6" id="KW-0328">Glycosyltransferase</keyword>
<feature type="region of interest" description="RNA binding" evidence="6">
    <location>
        <begin position="257"/>
        <end position="263"/>
    </location>
</feature>
<dbReference type="InterPro" id="IPR002616">
    <property type="entry name" value="tRNA_ribo_trans-like"/>
</dbReference>
<dbReference type="GO" id="GO:0008479">
    <property type="term" value="F:tRNA-guanosine(34) queuine transglycosylase activity"/>
    <property type="evidence" value="ECO:0007669"/>
    <property type="project" value="UniProtKB-UniRule"/>
</dbReference>
<evidence type="ECO:0000256" key="1">
    <source>
        <dbReference type="ARBA" id="ARBA00022676"/>
    </source>
</evidence>
<evidence type="ECO:0000313" key="9">
    <source>
        <dbReference type="Proteomes" id="UP000785679"/>
    </source>
</evidence>
<dbReference type="InterPro" id="IPR004803">
    <property type="entry name" value="TGT"/>
</dbReference>